<evidence type="ECO:0000313" key="1">
    <source>
        <dbReference type="EMBL" id="KXV14997.1"/>
    </source>
</evidence>
<proteinExistence type="predicted"/>
<gene>
    <name evidence="1" type="ORF">AD933_10420</name>
</gene>
<reference evidence="1 2" key="1">
    <citation type="submission" date="2015-06" db="EMBL/GenBank/DDBJ databases">
        <title>Improved classification and identification of acetic acid bacteria using matrix-assisted laser desorption/ionization time-of-flight mass spectrometry; Gluconobacter nephelii and Gluconobacter uchimurae are later heterotypic synonyms of Gluconobacter japonicus and Gluconobacter oxydans, respectively.</title>
        <authorList>
            <person name="Li L."/>
            <person name="Cleenwerck I."/>
            <person name="De Vuyst L."/>
            <person name="Vandamme P."/>
        </authorList>
    </citation>
    <scope>NUCLEOTIDE SEQUENCE [LARGE SCALE GENOMIC DNA]</scope>
    <source>
        <strain evidence="1 2">LMG 1552</strain>
    </source>
</reference>
<sequence length="91" mass="9944">MNLRVILLFNLRTLVPHTDDAAPYSLRVCQTGIKMKFLQITAASQIAARSFSSRTGTVQAGLKAQNAGAYTRDIRSGRTIIKLHGNAGRGW</sequence>
<protein>
    <submittedName>
        <fullName evidence="1">Uncharacterized protein</fullName>
    </submittedName>
</protein>
<dbReference type="EMBL" id="LHZF01000169">
    <property type="protein sequence ID" value="KXV14997.1"/>
    <property type="molecule type" value="Genomic_DNA"/>
</dbReference>
<name>A0A149RLR3_9PROT</name>
<organism evidence="1 2">
    <name type="scientific">Acetobacter malorum</name>
    <dbReference type="NCBI Taxonomy" id="178901"/>
    <lineage>
        <taxon>Bacteria</taxon>
        <taxon>Pseudomonadati</taxon>
        <taxon>Pseudomonadota</taxon>
        <taxon>Alphaproteobacteria</taxon>
        <taxon>Acetobacterales</taxon>
        <taxon>Acetobacteraceae</taxon>
        <taxon>Acetobacter</taxon>
    </lineage>
</organism>
<dbReference type="AlphaFoldDB" id="A0A149RLR3"/>
<accession>A0A149RLR3</accession>
<dbReference type="Proteomes" id="UP000075526">
    <property type="component" value="Unassembled WGS sequence"/>
</dbReference>
<evidence type="ECO:0000313" key="2">
    <source>
        <dbReference type="Proteomes" id="UP000075526"/>
    </source>
</evidence>
<comment type="caution">
    <text evidence="1">The sequence shown here is derived from an EMBL/GenBank/DDBJ whole genome shotgun (WGS) entry which is preliminary data.</text>
</comment>